<comment type="caution">
    <text evidence="2">The sequence shown here is derived from an EMBL/GenBank/DDBJ whole genome shotgun (WGS) entry which is preliminary data.</text>
</comment>
<organism evidence="2 3">
    <name type="scientific">Ophiocordyceps camponoti-floridani</name>
    <dbReference type="NCBI Taxonomy" id="2030778"/>
    <lineage>
        <taxon>Eukaryota</taxon>
        <taxon>Fungi</taxon>
        <taxon>Dikarya</taxon>
        <taxon>Ascomycota</taxon>
        <taxon>Pezizomycotina</taxon>
        <taxon>Sordariomycetes</taxon>
        <taxon>Hypocreomycetidae</taxon>
        <taxon>Hypocreales</taxon>
        <taxon>Ophiocordycipitaceae</taxon>
        <taxon>Ophiocordyceps</taxon>
    </lineage>
</organism>
<name>A0A8H4QDI3_9HYPO</name>
<dbReference type="InterPro" id="IPR054722">
    <property type="entry name" value="PolX-like_BBD"/>
</dbReference>
<accession>A0A8H4QDI3</accession>
<dbReference type="Proteomes" id="UP000562929">
    <property type="component" value="Unassembled WGS sequence"/>
</dbReference>
<dbReference type="Pfam" id="PF22936">
    <property type="entry name" value="Pol_BBD"/>
    <property type="match status" value="1"/>
</dbReference>
<proteinExistence type="predicted"/>
<dbReference type="EMBL" id="JAACLJ010000001">
    <property type="protein sequence ID" value="KAF4595388.1"/>
    <property type="molecule type" value="Genomic_DNA"/>
</dbReference>
<keyword evidence="3" id="KW-1185">Reference proteome</keyword>
<sequence length="141" mass="15986">MSLFILTIGSYDDREDVFYSTTASHHIFNDLKWFSSFDRIQGQRTFKTATRTDLRTLARGTVKMTVGPDTWTLSDAYYVPGAPANFLSAWKLNIKGGVIFESSHDRLVYKKSGDVVCRLVRGAKSCGRVPEAQPFGHEFYF</sequence>
<evidence type="ECO:0000313" key="2">
    <source>
        <dbReference type="EMBL" id="KAF4595388.1"/>
    </source>
</evidence>
<dbReference type="OrthoDB" id="10454474at2759"/>
<evidence type="ECO:0000313" key="3">
    <source>
        <dbReference type="Proteomes" id="UP000562929"/>
    </source>
</evidence>
<evidence type="ECO:0000259" key="1">
    <source>
        <dbReference type="Pfam" id="PF22936"/>
    </source>
</evidence>
<gene>
    <name evidence="2" type="ORF">GQ602_001001</name>
</gene>
<dbReference type="AlphaFoldDB" id="A0A8H4QDI3"/>
<feature type="domain" description="Retrovirus-related Pol polyprotein from transposon TNT 1-94-like beta-barrel" evidence="1">
    <location>
        <begin position="21"/>
        <end position="96"/>
    </location>
</feature>
<protein>
    <submittedName>
        <fullName evidence="2">Retrovirus-related Pol polyprotein from transposon TNT 1-94</fullName>
    </submittedName>
</protein>
<reference evidence="2 3" key="1">
    <citation type="journal article" date="2020" name="G3 (Bethesda)">
        <title>Genetic Underpinnings of Host Manipulation by Ophiocordyceps as Revealed by Comparative Transcriptomics.</title>
        <authorList>
            <person name="Will I."/>
            <person name="Das B."/>
            <person name="Trinh T."/>
            <person name="Brachmann A."/>
            <person name="Ohm R.A."/>
            <person name="de Bekker C."/>
        </authorList>
    </citation>
    <scope>NUCLEOTIDE SEQUENCE [LARGE SCALE GENOMIC DNA]</scope>
    <source>
        <strain evidence="2 3">EC05</strain>
    </source>
</reference>